<dbReference type="EMBL" id="JABRWJ010000006">
    <property type="protein sequence ID" value="NRF69390.1"/>
    <property type="molecule type" value="Genomic_DNA"/>
</dbReference>
<keyword evidence="16" id="KW-1185">Reference proteome</keyword>
<dbReference type="Gene3D" id="3.40.710.10">
    <property type="entry name" value="DD-peptidase/beta-lactamase superfamily"/>
    <property type="match status" value="1"/>
</dbReference>
<evidence type="ECO:0000256" key="7">
    <source>
        <dbReference type="ARBA" id="ARBA00022679"/>
    </source>
</evidence>
<dbReference type="Pfam" id="PF00905">
    <property type="entry name" value="Transpeptidase"/>
    <property type="match status" value="1"/>
</dbReference>
<dbReference type="Gene3D" id="1.10.3810.10">
    <property type="entry name" value="Biosynthetic peptidoglycan transglycosylase-like"/>
    <property type="match status" value="1"/>
</dbReference>
<evidence type="ECO:0000256" key="8">
    <source>
        <dbReference type="ARBA" id="ARBA00022801"/>
    </source>
</evidence>
<protein>
    <recommendedName>
        <fullName evidence="10">peptidoglycan glycosyltransferase</fullName>
        <ecNumber evidence="10">2.4.99.28</ecNumber>
    </recommendedName>
</protein>
<keyword evidence="6" id="KW-0328">Glycosyltransferase</keyword>
<sequence>MVVLSRWVTASRWRRVLAGALGTLLVLDLALPPPIPPTERGSVIVAADGTPLRTYPGADGIWRQPVTPAQVSPLYLEALLGYEDRWFRWHPGVNPLALARAGWQWARAGRVVSGGSTLTMQVARILEPPPPGGSRTLAAKLRQTLRALQLELRLSKSQILTLYLNHAPMGGIVEGVEMASRAYLGKSAASLSHAEAALLAALPQAPSRLRPDRAAAAASSARDKVLRRLEAQGQWTAATVDDARLERVAAQPIRAQWLAPLAAERLRQRALTAPPSGCALRYSPFGRPCGLMQRHPPGLPVRSTIDVELQSSIERLLLDRVHALPPKVSAAVLVMDNDTLAVRAYAGSVDFSDQRRAAHVDMTRGVRSPGSTLKPFLYAMALDDGLIHSESLLVDAPQSFGGYQPGNFQATFSGAVSAAEALQKSLNVPAVDLLDRVGPLRFAAQLRAAGLRLRLLQGDAPNLSLILGGGGTTLEELVGAYRALARGGIAGRPRLTPDEPRIESRLMSEGAAFIVRDILEGGGHPERPFAGGPQRLAWKTGTSFGFRDAWAVGVTSRHTLGVWVGRPDGTPNPGHFGANTAAPLLHDIVAVLPEGTSAPPSRPASVRPALSCWPLGLAFDATAPGQCAERRSGWALNGALPPTLPERGRSDGLLLAEGRCADGRPYPAQARWPTALDAFRHDVAPAPCGGAAAPGTPLRITGLDDGAVLRAAPGAAAIDVAVSAQGQAEARGDAAWVHWLVDGQHARRSRGSESWTLRLSDPGRHTITALDSHGRHHRIAVTVVPR</sequence>
<evidence type="ECO:0000256" key="3">
    <source>
        <dbReference type="ARBA" id="ARBA00007739"/>
    </source>
</evidence>
<dbReference type="InterPro" id="IPR050396">
    <property type="entry name" value="Glycosyltr_51/Transpeptidase"/>
</dbReference>
<keyword evidence="4" id="KW-0121">Carboxypeptidase</keyword>
<comment type="catalytic activity">
    <reaction evidence="11">
        <text>[GlcNAc-(1-&gt;4)-Mur2Ac(oyl-L-Ala-gamma-D-Glu-L-Lys-D-Ala-D-Ala)](n)-di-trans,octa-cis-undecaprenyl diphosphate + beta-D-GlcNAc-(1-&gt;4)-Mur2Ac(oyl-L-Ala-gamma-D-Glu-L-Lys-D-Ala-D-Ala)-di-trans,octa-cis-undecaprenyl diphosphate = [GlcNAc-(1-&gt;4)-Mur2Ac(oyl-L-Ala-gamma-D-Glu-L-Lys-D-Ala-D-Ala)](n+1)-di-trans,octa-cis-undecaprenyl diphosphate + di-trans,octa-cis-undecaprenyl diphosphate + H(+)</text>
        <dbReference type="Rhea" id="RHEA:23708"/>
        <dbReference type="Rhea" id="RHEA-COMP:9602"/>
        <dbReference type="Rhea" id="RHEA-COMP:9603"/>
        <dbReference type="ChEBI" id="CHEBI:15378"/>
        <dbReference type="ChEBI" id="CHEBI:58405"/>
        <dbReference type="ChEBI" id="CHEBI:60033"/>
        <dbReference type="ChEBI" id="CHEBI:78435"/>
        <dbReference type="EC" id="2.4.99.28"/>
    </reaction>
</comment>
<dbReference type="InterPro" id="IPR009647">
    <property type="entry name" value="PBP_C"/>
</dbReference>
<keyword evidence="8" id="KW-0378">Hydrolase</keyword>
<keyword evidence="9" id="KW-0511">Multifunctional enzyme</keyword>
<comment type="caution">
    <text evidence="15">The sequence shown here is derived from an EMBL/GenBank/DDBJ whole genome shotgun (WGS) entry which is preliminary data.</text>
</comment>
<accession>A0ABX2EL43</accession>
<evidence type="ECO:0000256" key="1">
    <source>
        <dbReference type="ARBA" id="ARBA00004752"/>
    </source>
</evidence>
<evidence type="ECO:0000256" key="4">
    <source>
        <dbReference type="ARBA" id="ARBA00022645"/>
    </source>
</evidence>
<comment type="similarity">
    <text evidence="2">In the C-terminal section; belongs to the transpeptidase family.</text>
</comment>
<comment type="pathway">
    <text evidence="1">Cell wall biogenesis; peptidoglycan biosynthesis.</text>
</comment>
<gene>
    <name evidence="15" type="primary">pbpC</name>
    <name evidence="15" type="ORF">HLB44_20530</name>
</gene>
<dbReference type="InterPro" id="IPR023346">
    <property type="entry name" value="Lysozyme-like_dom_sf"/>
</dbReference>
<dbReference type="SUPFAM" id="SSF56601">
    <property type="entry name" value="beta-lactamase/transpeptidase-like"/>
    <property type="match status" value="1"/>
</dbReference>
<dbReference type="SUPFAM" id="SSF53955">
    <property type="entry name" value="Lysozyme-like"/>
    <property type="match status" value="1"/>
</dbReference>
<evidence type="ECO:0000259" key="14">
    <source>
        <dbReference type="Pfam" id="PF06832"/>
    </source>
</evidence>
<dbReference type="PANTHER" id="PTHR32282:SF15">
    <property type="entry name" value="PENICILLIN-BINDING PROTEIN 1C"/>
    <property type="match status" value="1"/>
</dbReference>
<comment type="similarity">
    <text evidence="3">In the N-terminal section; belongs to the glycosyltransferase 51 family.</text>
</comment>
<evidence type="ECO:0000313" key="16">
    <source>
        <dbReference type="Proteomes" id="UP000737171"/>
    </source>
</evidence>
<evidence type="ECO:0000256" key="11">
    <source>
        <dbReference type="ARBA" id="ARBA00049902"/>
    </source>
</evidence>
<dbReference type="Pfam" id="PF00912">
    <property type="entry name" value="Transgly"/>
    <property type="match status" value="1"/>
</dbReference>
<evidence type="ECO:0000256" key="6">
    <source>
        <dbReference type="ARBA" id="ARBA00022676"/>
    </source>
</evidence>
<feature type="domain" description="Glycosyl transferase family 51" evidence="13">
    <location>
        <begin position="52"/>
        <end position="229"/>
    </location>
</feature>
<evidence type="ECO:0000259" key="13">
    <source>
        <dbReference type="Pfam" id="PF00912"/>
    </source>
</evidence>
<organism evidence="15 16">
    <name type="scientific">Pseudaquabacterium terrae</name>
    <dbReference type="NCBI Taxonomy" id="2732868"/>
    <lineage>
        <taxon>Bacteria</taxon>
        <taxon>Pseudomonadati</taxon>
        <taxon>Pseudomonadota</taxon>
        <taxon>Betaproteobacteria</taxon>
        <taxon>Burkholderiales</taxon>
        <taxon>Sphaerotilaceae</taxon>
        <taxon>Pseudaquabacterium</taxon>
    </lineage>
</organism>
<evidence type="ECO:0000256" key="5">
    <source>
        <dbReference type="ARBA" id="ARBA00022670"/>
    </source>
</evidence>
<dbReference type="Pfam" id="PF06832">
    <property type="entry name" value="BiPBP_C"/>
    <property type="match status" value="1"/>
</dbReference>
<keyword evidence="7" id="KW-0808">Transferase</keyword>
<evidence type="ECO:0000256" key="2">
    <source>
        <dbReference type="ARBA" id="ARBA00007090"/>
    </source>
</evidence>
<dbReference type="EC" id="2.4.99.28" evidence="10"/>
<dbReference type="InterPro" id="IPR001264">
    <property type="entry name" value="Glyco_trans_51"/>
</dbReference>
<feature type="domain" description="Penicillin-binding protein transpeptidase" evidence="12">
    <location>
        <begin position="331"/>
        <end position="556"/>
    </location>
</feature>
<evidence type="ECO:0000256" key="10">
    <source>
        <dbReference type="ARBA" id="ARBA00044770"/>
    </source>
</evidence>
<feature type="domain" description="Penicillin-binding C-terminal" evidence="14">
    <location>
        <begin position="693"/>
        <end position="780"/>
    </location>
</feature>
<reference evidence="15 16" key="1">
    <citation type="submission" date="2020-05" db="EMBL/GenBank/DDBJ databases">
        <title>Aquincola sp. isolate from soil.</title>
        <authorList>
            <person name="Han J."/>
            <person name="Kim D.-U."/>
        </authorList>
    </citation>
    <scope>NUCLEOTIDE SEQUENCE [LARGE SCALE GENOMIC DNA]</scope>
    <source>
        <strain evidence="15 16">S2</strain>
    </source>
</reference>
<dbReference type="Proteomes" id="UP000737171">
    <property type="component" value="Unassembled WGS sequence"/>
</dbReference>
<evidence type="ECO:0000313" key="15">
    <source>
        <dbReference type="EMBL" id="NRF69390.1"/>
    </source>
</evidence>
<evidence type="ECO:0000259" key="12">
    <source>
        <dbReference type="Pfam" id="PF00905"/>
    </source>
</evidence>
<dbReference type="InterPro" id="IPR012338">
    <property type="entry name" value="Beta-lactam/transpept-like"/>
</dbReference>
<dbReference type="InterPro" id="IPR001460">
    <property type="entry name" value="PCN-bd_Tpept"/>
</dbReference>
<keyword evidence="5" id="KW-0645">Protease</keyword>
<dbReference type="InterPro" id="IPR011815">
    <property type="entry name" value="PBP_1c"/>
</dbReference>
<proteinExistence type="inferred from homology"/>
<evidence type="ECO:0000256" key="9">
    <source>
        <dbReference type="ARBA" id="ARBA00023268"/>
    </source>
</evidence>
<dbReference type="PANTHER" id="PTHR32282">
    <property type="entry name" value="BINDING PROTEIN TRANSPEPTIDASE, PUTATIVE-RELATED"/>
    <property type="match status" value="1"/>
</dbReference>
<dbReference type="InterPro" id="IPR036950">
    <property type="entry name" value="PBP_transglycosylase"/>
</dbReference>
<name>A0ABX2EL43_9BURK</name>
<dbReference type="NCBIfam" id="TIGR02073">
    <property type="entry name" value="PBP_1c"/>
    <property type="match status" value="1"/>
</dbReference>